<sequence>MAKPNTLDLLHDHMFGESSVQLTEKQKEQLRRYQSVFTVWLENPWMSNKALREFLINTYGISVTQAYQDIKNVQILLGNVKRATKEWYRYIANEMVKQAICDLDNSKEDVKSAFFRAKAKIAAAEALVKINRLNKIDADPFDWDQIKLPDFEPTNDPVEAGILTGTSRSELEEKIRKLEEKYSEVIEIKDVPYESVNGD</sequence>
<comment type="caution">
    <text evidence="1">The sequence shown here is derived from an EMBL/GenBank/DDBJ whole genome shotgun (WGS) entry which is preliminary data.</text>
</comment>
<accession>A0AAW6FPF8</accession>
<organism evidence="1 2">
    <name type="scientific">Odoribacter splanchnicus</name>
    <dbReference type="NCBI Taxonomy" id="28118"/>
    <lineage>
        <taxon>Bacteria</taxon>
        <taxon>Pseudomonadati</taxon>
        <taxon>Bacteroidota</taxon>
        <taxon>Bacteroidia</taxon>
        <taxon>Bacteroidales</taxon>
        <taxon>Odoribacteraceae</taxon>
        <taxon>Odoribacter</taxon>
    </lineage>
</organism>
<name>A0AAW6FPF8_9BACT</name>
<gene>
    <name evidence="1" type="ORF">PN645_18225</name>
</gene>
<reference evidence="1" key="1">
    <citation type="submission" date="2023-01" db="EMBL/GenBank/DDBJ databases">
        <title>Human gut microbiome strain richness.</title>
        <authorList>
            <person name="Chen-Liaw A."/>
        </authorList>
    </citation>
    <scope>NUCLEOTIDE SEQUENCE</scope>
    <source>
        <strain evidence="1">RTP21484st1_B7_RTP21484_190118</strain>
    </source>
</reference>
<proteinExistence type="predicted"/>
<dbReference type="RefSeq" id="WP_195203665.1">
    <property type="nucleotide sequence ID" value="NZ_JADMUD010000015.1"/>
</dbReference>
<dbReference type="Proteomes" id="UP001212263">
    <property type="component" value="Unassembled WGS sequence"/>
</dbReference>
<evidence type="ECO:0008006" key="3">
    <source>
        <dbReference type="Google" id="ProtNLM"/>
    </source>
</evidence>
<evidence type="ECO:0000313" key="1">
    <source>
        <dbReference type="EMBL" id="MDB9224915.1"/>
    </source>
</evidence>
<protein>
    <recommendedName>
        <fullName evidence="3">Terminase small subunit</fullName>
    </recommendedName>
</protein>
<evidence type="ECO:0000313" key="2">
    <source>
        <dbReference type="Proteomes" id="UP001212263"/>
    </source>
</evidence>
<dbReference type="AlphaFoldDB" id="A0AAW6FPF8"/>
<dbReference type="EMBL" id="JAQMRD010000034">
    <property type="protein sequence ID" value="MDB9224915.1"/>
    <property type="molecule type" value="Genomic_DNA"/>
</dbReference>